<dbReference type="AlphaFoldDB" id="A0A3B0UX49"/>
<feature type="region of interest" description="Disordered" evidence="1">
    <location>
        <begin position="23"/>
        <end position="117"/>
    </location>
</feature>
<protein>
    <submittedName>
        <fullName evidence="2">Uncharacterized protein</fullName>
    </submittedName>
</protein>
<organism evidence="2">
    <name type="scientific">hydrothermal vent metagenome</name>
    <dbReference type="NCBI Taxonomy" id="652676"/>
    <lineage>
        <taxon>unclassified sequences</taxon>
        <taxon>metagenomes</taxon>
        <taxon>ecological metagenomes</taxon>
    </lineage>
</organism>
<sequence length="210" mass="22336">MNKKAVLLWIIALLLLAACGGGSEPETPATNNDTSSSSTTESADDADEEVSVTETDEEMEEATDEPSDEAMEEEAMEEETADDAEDETVEEAAPASPFGNRPMTGTDPDTGLTVNPDSVNLGDTFIVRGEIISMNLTPTTSPEFLFLAPGGLKFRIRSQDLADTFFEDGDQLQAFQYQPGLLGQATATLAADASSSDIPTSEDLVLVKDE</sequence>
<feature type="compositionally biased region" description="Low complexity" evidence="1">
    <location>
        <begin position="29"/>
        <end position="41"/>
    </location>
</feature>
<proteinExistence type="predicted"/>
<feature type="compositionally biased region" description="Acidic residues" evidence="1">
    <location>
        <begin position="42"/>
        <end position="90"/>
    </location>
</feature>
<evidence type="ECO:0000313" key="2">
    <source>
        <dbReference type="EMBL" id="VAW35698.1"/>
    </source>
</evidence>
<dbReference type="PROSITE" id="PS51257">
    <property type="entry name" value="PROKAR_LIPOPROTEIN"/>
    <property type="match status" value="1"/>
</dbReference>
<evidence type="ECO:0000256" key="1">
    <source>
        <dbReference type="SAM" id="MobiDB-lite"/>
    </source>
</evidence>
<accession>A0A3B0UX49</accession>
<dbReference type="EMBL" id="UOEU01000599">
    <property type="protein sequence ID" value="VAW35698.1"/>
    <property type="molecule type" value="Genomic_DNA"/>
</dbReference>
<reference evidence="2" key="1">
    <citation type="submission" date="2018-06" db="EMBL/GenBank/DDBJ databases">
        <authorList>
            <person name="Zhirakovskaya E."/>
        </authorList>
    </citation>
    <scope>NUCLEOTIDE SEQUENCE</scope>
</reference>
<gene>
    <name evidence="2" type="ORF">MNBD_CHLOROFLEXI01-394</name>
</gene>
<name>A0A3B0UX49_9ZZZZ</name>